<dbReference type="STRING" id="1480694.DC28_07215"/>
<dbReference type="GO" id="GO:0042364">
    <property type="term" value="P:water-soluble vitamin biosynthetic process"/>
    <property type="evidence" value="ECO:0007669"/>
    <property type="project" value="UniProtKB-ARBA"/>
</dbReference>
<evidence type="ECO:0000256" key="3">
    <source>
        <dbReference type="ARBA" id="ARBA00022691"/>
    </source>
</evidence>
<dbReference type="EMBL" id="JNUP01000052">
    <property type="protein sequence ID" value="KGE72438.1"/>
    <property type="molecule type" value="Genomic_DNA"/>
</dbReference>
<proteinExistence type="predicted"/>
<keyword evidence="2" id="KW-0004">4Fe-4S</keyword>
<sequence length="483" mass="53778">MDYPALQFLVESSPEPSPDELETILQTALDCRGLDLNQAASLLQVRDGRGIERLLQVAGEVKQAIYGPRMVLFAPLYTSNHCSNACSYCGFRSDNTAMPRHRLSDQEVDDQVRCLLAQGHKRLLVLNGEARGSFEEILHVLPRIYAVRWEGQGIRRINVEIAPLEVEQFRLLSTQGIGTYTCFQETYDSSLYGLYHPRGPKADFAYRLDVMDRAMEGGIHDVGIGALFGLAEYRAEVLALLEHARHLEQVWGCGPHTISVPRLGPAPGAPLSRAVPHSVSDDQFKHLVAVLRLALPYTGIILSTRESSTLRSELFRYGVSQVSAGSNTAPGGYQNAVGQGEEESRMQFDPNHSERKDLMGTARQHDDGSQMQFALGDHRSLEQVIGDMVDQGFVPSFCTGCYRRGRVGQDFMDLAKPGLIRDYCLPNGLTSFAEYLEDFAGPSLRDRGYQLIRSLETQITPRGAENLRRNLAEITRGERDVYV</sequence>
<gene>
    <name evidence="8" type="primary">thiH</name>
    <name evidence="8" type="ORF">DC28_07215</name>
</gene>
<evidence type="ECO:0000256" key="2">
    <source>
        <dbReference type="ARBA" id="ARBA00022485"/>
    </source>
</evidence>
<dbReference type="SFLD" id="SFLDG01081">
    <property type="entry name" value="cleavage_of_the_Ca-Cb_bond_in"/>
    <property type="match status" value="1"/>
</dbReference>
<dbReference type="SUPFAM" id="SSF102114">
    <property type="entry name" value="Radical SAM enzymes"/>
    <property type="match status" value="1"/>
</dbReference>
<evidence type="ECO:0000256" key="5">
    <source>
        <dbReference type="ARBA" id="ARBA00023004"/>
    </source>
</evidence>
<dbReference type="AlphaFoldDB" id="A0A098QYD3"/>
<dbReference type="eggNOG" id="COG0502">
    <property type="taxonomic scope" value="Bacteria"/>
</dbReference>
<dbReference type="PANTHER" id="PTHR43583">
    <property type="entry name" value="2-IMINOACETATE SYNTHASE"/>
    <property type="match status" value="1"/>
</dbReference>
<feature type="domain" description="Radical SAM core" evidence="7">
    <location>
        <begin position="66"/>
        <end position="305"/>
    </location>
</feature>
<evidence type="ECO:0000256" key="1">
    <source>
        <dbReference type="ARBA" id="ARBA00001966"/>
    </source>
</evidence>
<dbReference type="GO" id="GO:0003824">
    <property type="term" value="F:catalytic activity"/>
    <property type="evidence" value="ECO:0007669"/>
    <property type="project" value="InterPro"/>
</dbReference>
<keyword evidence="4" id="KW-0479">Metal-binding</keyword>
<protein>
    <submittedName>
        <fullName evidence="8">Thiamine biosynthesis protein ThiH</fullName>
    </submittedName>
</protein>
<dbReference type="InterPro" id="IPR024007">
    <property type="entry name" value="FeFe-hyd_mat_HydG"/>
</dbReference>
<dbReference type="PANTHER" id="PTHR43583:SF2">
    <property type="entry name" value="THIAZOLE BIOSYNTHESIS PROTEIN"/>
    <property type="match status" value="1"/>
</dbReference>
<dbReference type="NCBIfam" id="TIGR03955">
    <property type="entry name" value="rSAM_HydG"/>
    <property type="match status" value="1"/>
</dbReference>
<dbReference type="SFLD" id="SFLDS00029">
    <property type="entry name" value="Radical_SAM"/>
    <property type="match status" value="1"/>
</dbReference>
<keyword evidence="3" id="KW-0949">S-adenosyl-L-methionine</keyword>
<dbReference type="InterPro" id="IPR058240">
    <property type="entry name" value="rSAM_sf"/>
</dbReference>
<evidence type="ECO:0000313" key="8">
    <source>
        <dbReference type="EMBL" id="KGE72438.1"/>
    </source>
</evidence>
<evidence type="ECO:0000313" key="9">
    <source>
        <dbReference type="Proteomes" id="UP000029692"/>
    </source>
</evidence>
<dbReference type="InterPro" id="IPR013785">
    <property type="entry name" value="Aldolase_TIM"/>
</dbReference>
<dbReference type="PROSITE" id="PS51918">
    <property type="entry name" value="RADICAL_SAM"/>
    <property type="match status" value="1"/>
</dbReference>
<dbReference type="InterPro" id="IPR007197">
    <property type="entry name" value="rSAM"/>
</dbReference>
<evidence type="ECO:0000259" key="7">
    <source>
        <dbReference type="PROSITE" id="PS51918"/>
    </source>
</evidence>
<dbReference type="Gene3D" id="3.20.20.70">
    <property type="entry name" value="Aldolase class I"/>
    <property type="match status" value="1"/>
</dbReference>
<dbReference type="Pfam" id="PF06968">
    <property type="entry name" value="BATS"/>
    <property type="match status" value="1"/>
</dbReference>
<evidence type="ECO:0000256" key="4">
    <source>
        <dbReference type="ARBA" id="ARBA00022723"/>
    </source>
</evidence>
<dbReference type="Pfam" id="PF04055">
    <property type="entry name" value="Radical_SAM"/>
    <property type="match status" value="1"/>
</dbReference>
<keyword evidence="9" id="KW-1185">Reference proteome</keyword>
<comment type="caution">
    <text evidence="8">The sequence shown here is derived from an EMBL/GenBank/DDBJ whole genome shotgun (WGS) entry which is preliminary data.</text>
</comment>
<keyword evidence="6" id="KW-0411">Iron-sulfur</keyword>
<dbReference type="RefSeq" id="WP_037547208.1">
    <property type="nucleotide sequence ID" value="NZ_JNUP01000052.1"/>
</dbReference>
<dbReference type="Proteomes" id="UP000029692">
    <property type="component" value="Unassembled WGS sequence"/>
</dbReference>
<dbReference type="InterPro" id="IPR010722">
    <property type="entry name" value="BATS_dom"/>
</dbReference>
<dbReference type="SMART" id="SM00876">
    <property type="entry name" value="BATS"/>
    <property type="match status" value="1"/>
</dbReference>
<dbReference type="InterPro" id="IPR034428">
    <property type="entry name" value="ThiH/NoCL/HydG-like"/>
</dbReference>
<dbReference type="SFLD" id="SFLDG01060">
    <property type="entry name" value="BATS_domain_containing"/>
    <property type="match status" value="1"/>
</dbReference>
<dbReference type="GO" id="GO:0046872">
    <property type="term" value="F:metal ion binding"/>
    <property type="evidence" value="ECO:0007669"/>
    <property type="project" value="UniProtKB-KW"/>
</dbReference>
<keyword evidence="5" id="KW-0408">Iron</keyword>
<dbReference type="GO" id="GO:0051539">
    <property type="term" value="F:4 iron, 4 sulfur cluster binding"/>
    <property type="evidence" value="ECO:0007669"/>
    <property type="project" value="UniProtKB-KW"/>
</dbReference>
<dbReference type="GO" id="GO:0044272">
    <property type="term" value="P:sulfur compound biosynthetic process"/>
    <property type="evidence" value="ECO:0007669"/>
    <property type="project" value="UniProtKB-ARBA"/>
</dbReference>
<reference evidence="8 9" key="1">
    <citation type="submission" date="2014-05" db="EMBL/GenBank/DDBJ databases">
        <title>De novo Genome Sequence of Spirocheata sp.</title>
        <authorList>
            <person name="Shivani Y."/>
            <person name="Subhash Y."/>
            <person name="Tushar L."/>
            <person name="Sasikala C."/>
            <person name="Ramana C.V."/>
        </authorList>
    </citation>
    <scope>NUCLEOTIDE SEQUENCE [LARGE SCALE GENOMIC DNA]</scope>
    <source>
        <strain evidence="8 9">JC230</strain>
    </source>
</reference>
<evidence type="ECO:0000256" key="6">
    <source>
        <dbReference type="ARBA" id="ARBA00023014"/>
    </source>
</evidence>
<dbReference type="CDD" id="cd01335">
    <property type="entry name" value="Radical_SAM"/>
    <property type="match status" value="1"/>
</dbReference>
<dbReference type="SFLD" id="SFLDF00319">
    <property type="entry name" value="Fe_hydrogenase_maturase_(HydG"/>
    <property type="match status" value="1"/>
</dbReference>
<comment type="cofactor">
    <cofactor evidence="1">
        <name>[4Fe-4S] cluster</name>
        <dbReference type="ChEBI" id="CHEBI:49883"/>
    </cofactor>
</comment>
<name>A0A098QYD3_9SPIO</name>
<accession>A0A098QYD3</accession>
<organism evidence="8 9">
    <name type="scientific">Spirochaeta lutea</name>
    <dbReference type="NCBI Taxonomy" id="1480694"/>
    <lineage>
        <taxon>Bacteria</taxon>
        <taxon>Pseudomonadati</taxon>
        <taxon>Spirochaetota</taxon>
        <taxon>Spirochaetia</taxon>
        <taxon>Spirochaetales</taxon>
        <taxon>Spirochaetaceae</taxon>
        <taxon>Spirochaeta</taxon>
    </lineage>
</organism>